<keyword evidence="4" id="KW-0378">Hydrolase</keyword>
<evidence type="ECO:0000313" key="8">
    <source>
        <dbReference type="Proteomes" id="UP001556367"/>
    </source>
</evidence>
<keyword evidence="5" id="KW-0862">Zinc</keyword>
<comment type="similarity">
    <text evidence="1">Belongs to the peptidase M20A family.</text>
</comment>
<dbReference type="Pfam" id="PF07687">
    <property type="entry name" value="M20_dimer"/>
    <property type="match status" value="1"/>
</dbReference>
<dbReference type="Proteomes" id="UP001556367">
    <property type="component" value="Unassembled WGS sequence"/>
</dbReference>
<dbReference type="PANTHER" id="PTHR45962:SF1">
    <property type="entry name" value="N-FATTY-ACYL-AMINO ACID SYNTHASE_HYDROLASE PM20D1"/>
    <property type="match status" value="1"/>
</dbReference>
<keyword evidence="8" id="KW-1185">Reference proteome</keyword>
<dbReference type="PANTHER" id="PTHR45962">
    <property type="entry name" value="N-FATTY-ACYL-AMINO ACID SYNTHASE/HYDROLASE PM20D1"/>
    <property type="match status" value="1"/>
</dbReference>
<dbReference type="InterPro" id="IPR036264">
    <property type="entry name" value="Bact_exopeptidase_dim_dom"/>
</dbReference>
<dbReference type="InterPro" id="IPR011650">
    <property type="entry name" value="Peptidase_M20_dimer"/>
</dbReference>
<organism evidence="7 8">
    <name type="scientific">Hohenbuehelia grisea</name>
    <dbReference type="NCBI Taxonomy" id="104357"/>
    <lineage>
        <taxon>Eukaryota</taxon>
        <taxon>Fungi</taxon>
        <taxon>Dikarya</taxon>
        <taxon>Basidiomycota</taxon>
        <taxon>Agaricomycotina</taxon>
        <taxon>Agaricomycetes</taxon>
        <taxon>Agaricomycetidae</taxon>
        <taxon>Agaricales</taxon>
        <taxon>Pleurotineae</taxon>
        <taxon>Pleurotaceae</taxon>
        <taxon>Hohenbuehelia</taxon>
    </lineage>
</organism>
<dbReference type="Gene3D" id="3.30.70.360">
    <property type="match status" value="1"/>
</dbReference>
<dbReference type="CDD" id="cd05674">
    <property type="entry name" value="M20_yscS"/>
    <property type="match status" value="1"/>
</dbReference>
<sequence length="579" mass="63829">MIPCYSCTFIEPARFAVPYASPSLQQRDDVDICPQSPALYPKRHADLLRSIDSASNSSEFRTWAQQNLQGAIRIPTETFDDLGPPGQDPRWESRLKFHEYLSGRFPFVRANLNRTVVNHYALVYHWQGSDELLKPMLLTAHQDTVPVDTNSIDQWVNPPFSGELDDDEWIWGRGSSDCKSVVIGLLTAVESLLKHGFAPARSIVLAFGMDEESGGAYGGPAVRDYLLRSYGKDGFFMLVDEGTQFAERNGTVYAQPGIAEKGMMTVQMNVTTPGGHSAVPPRHTSIAFLSLLLAELDSQPLPPHLYRNSSHFQSLECSAQHDPEISSHLRSLIMDARRSDASLSVLQEELLHTDPLFQTIVSTTQAVTVIRGGIKFNALPTEALATIDHRIADWSSMADLKSHYISLISPLASKLGLTFDAFGESIVSTSKVVNRSPQGHLQVVQVNGAGREPSPVSPTLGSAPWEILSGTILATLKSSLEGNYNDMNMIAQPTFIGVGNTDTGHYWDLTKNIYRYAHLQEGHSQGEHGINEAIRTGAYLEIVRFLIRLILNADETADYVEDKNAMTPAQKSARGGVHR</sequence>
<evidence type="ECO:0000256" key="2">
    <source>
        <dbReference type="ARBA" id="ARBA00022670"/>
    </source>
</evidence>
<dbReference type="InterPro" id="IPR001261">
    <property type="entry name" value="ArgE/DapE_CS"/>
</dbReference>
<evidence type="ECO:0000256" key="4">
    <source>
        <dbReference type="ARBA" id="ARBA00022801"/>
    </source>
</evidence>
<dbReference type="SUPFAM" id="SSF53187">
    <property type="entry name" value="Zn-dependent exopeptidases"/>
    <property type="match status" value="1"/>
</dbReference>
<dbReference type="Gene3D" id="3.40.630.10">
    <property type="entry name" value="Zn peptidases"/>
    <property type="match status" value="1"/>
</dbReference>
<gene>
    <name evidence="7" type="ORF">HGRIS_006064</name>
</gene>
<evidence type="ECO:0000256" key="5">
    <source>
        <dbReference type="ARBA" id="ARBA00022833"/>
    </source>
</evidence>
<name>A0ABR3JZ78_9AGAR</name>
<accession>A0ABR3JZ78</accession>
<dbReference type="Pfam" id="PF01546">
    <property type="entry name" value="Peptidase_M20"/>
    <property type="match status" value="1"/>
</dbReference>
<evidence type="ECO:0000313" key="7">
    <source>
        <dbReference type="EMBL" id="KAL0961081.1"/>
    </source>
</evidence>
<comment type="caution">
    <text evidence="7">The sequence shown here is derived from an EMBL/GenBank/DDBJ whole genome shotgun (WGS) entry which is preliminary data.</text>
</comment>
<dbReference type="InterPro" id="IPR047177">
    <property type="entry name" value="Pept_M20A"/>
</dbReference>
<keyword evidence="3" id="KW-0479">Metal-binding</keyword>
<dbReference type="PIRSF" id="PIRSF037217">
    <property type="entry name" value="Carboxypeptidase_S"/>
    <property type="match status" value="1"/>
</dbReference>
<evidence type="ECO:0000256" key="3">
    <source>
        <dbReference type="ARBA" id="ARBA00022723"/>
    </source>
</evidence>
<evidence type="ECO:0000259" key="6">
    <source>
        <dbReference type="Pfam" id="PF07687"/>
    </source>
</evidence>
<reference evidence="8" key="1">
    <citation type="submission" date="2024-06" db="EMBL/GenBank/DDBJ databases">
        <title>Multi-omics analyses provide insights into the biosynthesis of the anticancer antibiotic pleurotin in Hohenbuehelia grisea.</title>
        <authorList>
            <person name="Weaver J.A."/>
            <person name="Alberti F."/>
        </authorList>
    </citation>
    <scope>NUCLEOTIDE SEQUENCE [LARGE SCALE GENOMIC DNA]</scope>
    <source>
        <strain evidence="8">T-177</strain>
    </source>
</reference>
<dbReference type="InterPro" id="IPR017141">
    <property type="entry name" value="Pept_M20_carboxypep"/>
</dbReference>
<protein>
    <recommendedName>
        <fullName evidence="6">Peptidase M20 dimerisation domain-containing protein</fullName>
    </recommendedName>
</protein>
<proteinExistence type="inferred from homology"/>
<keyword evidence="2" id="KW-0645">Protease</keyword>
<evidence type="ECO:0000256" key="1">
    <source>
        <dbReference type="ARBA" id="ARBA00006247"/>
    </source>
</evidence>
<dbReference type="SUPFAM" id="SSF55031">
    <property type="entry name" value="Bacterial exopeptidase dimerisation domain"/>
    <property type="match status" value="1"/>
</dbReference>
<dbReference type="InterPro" id="IPR002933">
    <property type="entry name" value="Peptidase_M20"/>
</dbReference>
<dbReference type="EMBL" id="JASNQZ010000001">
    <property type="protein sequence ID" value="KAL0961081.1"/>
    <property type="molecule type" value="Genomic_DNA"/>
</dbReference>
<feature type="domain" description="Peptidase M20 dimerisation" evidence="6">
    <location>
        <begin position="258"/>
        <end position="408"/>
    </location>
</feature>
<dbReference type="PROSITE" id="PS00759">
    <property type="entry name" value="ARGE_DAPE_CPG2_2"/>
    <property type="match status" value="1"/>
</dbReference>